<evidence type="ECO:0000256" key="1">
    <source>
        <dbReference type="ARBA" id="ARBA00004651"/>
    </source>
</evidence>
<keyword evidence="7" id="KW-0813">Transport</keyword>
<reference evidence="7 8" key="1">
    <citation type="submission" date="2020-07" db="EMBL/GenBank/DDBJ databases">
        <title>Sequencing the genomes of 1000 actinobacteria strains.</title>
        <authorList>
            <person name="Klenk H.-P."/>
        </authorList>
    </citation>
    <scope>NUCLEOTIDE SEQUENCE [LARGE SCALE GENOMIC DNA]</scope>
    <source>
        <strain evidence="7 8">DSM 26341</strain>
    </source>
</reference>
<feature type="transmembrane region" description="Helical" evidence="6">
    <location>
        <begin position="251"/>
        <end position="270"/>
    </location>
</feature>
<evidence type="ECO:0000256" key="2">
    <source>
        <dbReference type="ARBA" id="ARBA00022475"/>
    </source>
</evidence>
<evidence type="ECO:0000313" key="8">
    <source>
        <dbReference type="Proteomes" id="UP000539111"/>
    </source>
</evidence>
<keyword evidence="7" id="KW-0762">Sugar transport</keyword>
<dbReference type="GO" id="GO:0022857">
    <property type="term" value="F:transmembrane transporter activity"/>
    <property type="evidence" value="ECO:0007669"/>
    <property type="project" value="InterPro"/>
</dbReference>
<gene>
    <name evidence="7" type="ORF">BJY26_003580</name>
</gene>
<evidence type="ECO:0000256" key="5">
    <source>
        <dbReference type="ARBA" id="ARBA00023136"/>
    </source>
</evidence>
<feature type="transmembrane region" description="Helical" evidence="6">
    <location>
        <begin position="352"/>
        <end position="373"/>
    </location>
</feature>
<protein>
    <submittedName>
        <fullName evidence="7">Simple sugar transport system permease protein</fullName>
    </submittedName>
</protein>
<keyword evidence="5 6" id="KW-0472">Membrane</keyword>
<feature type="transmembrane region" description="Helical" evidence="6">
    <location>
        <begin position="379"/>
        <end position="401"/>
    </location>
</feature>
<name>A0A7Z0IJ85_9MICO</name>
<dbReference type="InterPro" id="IPR001851">
    <property type="entry name" value="ABC_transp_permease"/>
</dbReference>
<dbReference type="Pfam" id="PF02653">
    <property type="entry name" value="BPD_transp_2"/>
    <property type="match status" value="1"/>
</dbReference>
<evidence type="ECO:0000256" key="4">
    <source>
        <dbReference type="ARBA" id="ARBA00022989"/>
    </source>
</evidence>
<feature type="transmembrane region" description="Helical" evidence="6">
    <location>
        <begin position="326"/>
        <end position="345"/>
    </location>
</feature>
<evidence type="ECO:0000256" key="6">
    <source>
        <dbReference type="SAM" id="Phobius"/>
    </source>
</evidence>
<feature type="transmembrane region" description="Helical" evidence="6">
    <location>
        <begin position="38"/>
        <end position="58"/>
    </location>
</feature>
<comment type="caution">
    <text evidence="7">The sequence shown here is derived from an EMBL/GenBank/DDBJ whole genome shotgun (WGS) entry which is preliminary data.</text>
</comment>
<dbReference type="PANTHER" id="PTHR47089">
    <property type="entry name" value="ABC TRANSPORTER, PERMEASE PROTEIN"/>
    <property type="match status" value="1"/>
</dbReference>
<dbReference type="EMBL" id="JACBZP010000001">
    <property type="protein sequence ID" value="NYI69274.1"/>
    <property type="molecule type" value="Genomic_DNA"/>
</dbReference>
<feature type="transmembrane region" description="Helical" evidence="6">
    <location>
        <begin position="118"/>
        <end position="138"/>
    </location>
</feature>
<dbReference type="GO" id="GO:0005886">
    <property type="term" value="C:plasma membrane"/>
    <property type="evidence" value="ECO:0007669"/>
    <property type="project" value="UniProtKB-SubCell"/>
</dbReference>
<keyword evidence="3 6" id="KW-0812">Transmembrane</keyword>
<keyword evidence="8" id="KW-1185">Reference proteome</keyword>
<comment type="subcellular location">
    <subcellularLocation>
        <location evidence="1">Cell membrane</location>
        <topology evidence="1">Multi-pass membrane protein</topology>
    </subcellularLocation>
</comment>
<feature type="transmembrane region" description="Helical" evidence="6">
    <location>
        <begin position="168"/>
        <end position="189"/>
    </location>
</feature>
<feature type="transmembrane region" description="Helical" evidence="6">
    <location>
        <begin position="145"/>
        <end position="162"/>
    </location>
</feature>
<proteinExistence type="predicted"/>
<dbReference type="CDD" id="cd06580">
    <property type="entry name" value="TM_PBP1_transp_TpRbsC_like"/>
    <property type="match status" value="1"/>
</dbReference>
<dbReference type="PANTHER" id="PTHR47089:SF1">
    <property type="entry name" value="GUANOSINE ABC TRANSPORTER PERMEASE PROTEIN NUPP"/>
    <property type="match status" value="1"/>
</dbReference>
<organism evidence="7 8">
    <name type="scientific">Spelaeicoccus albus</name>
    <dbReference type="NCBI Taxonomy" id="1280376"/>
    <lineage>
        <taxon>Bacteria</taxon>
        <taxon>Bacillati</taxon>
        <taxon>Actinomycetota</taxon>
        <taxon>Actinomycetes</taxon>
        <taxon>Micrococcales</taxon>
        <taxon>Brevibacteriaceae</taxon>
        <taxon>Spelaeicoccus</taxon>
    </lineage>
</organism>
<feature type="transmembrane region" description="Helical" evidence="6">
    <location>
        <begin position="198"/>
        <end position="216"/>
    </location>
</feature>
<dbReference type="AlphaFoldDB" id="A0A7Z0IJ85"/>
<dbReference type="RefSeq" id="WP_179429528.1">
    <property type="nucleotide sequence ID" value="NZ_JACBZP010000001.1"/>
</dbReference>
<evidence type="ECO:0000313" key="7">
    <source>
        <dbReference type="EMBL" id="NYI69274.1"/>
    </source>
</evidence>
<keyword evidence="2" id="KW-1003">Cell membrane</keyword>
<keyword evidence="4 6" id="KW-1133">Transmembrane helix</keyword>
<feature type="transmembrane region" description="Helical" evidence="6">
    <location>
        <begin position="78"/>
        <end position="98"/>
    </location>
</feature>
<evidence type="ECO:0000256" key="3">
    <source>
        <dbReference type="ARBA" id="ARBA00022692"/>
    </source>
</evidence>
<sequence>MNDQKTDDAPDKKTETARKTDKNTFGATFLRELKGGSATLTLLSIVLALAIGAVLIAASDDDVTAAAKYFFARPGDTFAAIGDSVGGAYAALFQGSVINFSDYTVLRALEPLADTLTYATPLIAAGLGVALAFQAGLFNIGAQGQIILGAVFAAYIGGNLHMPPVVQVGVAVIAGLVGGALWAGIAGYLKAKTGAHEVIVTIMLNNVALFLVAYLLTTSVFRRPGRTDPIGRIIEPNALLYRFFGQSSPHLTNFGIVLALVAAAIVWWLLNKSTVGFTYRAVGFNPAAARTAGMSVERSYISVMMIAGALAGLAGATEVLGTQQTLTTGISGSIGFDAITVALLGRSKPVGTVLAGLLFGALKAGGVVMQAQTGTDIDIVQVVQALVVLFIAAPPLVRTIFHLKASKEARA</sequence>
<accession>A0A7Z0IJ85</accession>
<dbReference type="Proteomes" id="UP000539111">
    <property type="component" value="Unassembled WGS sequence"/>
</dbReference>
<feature type="transmembrane region" description="Helical" evidence="6">
    <location>
        <begin position="300"/>
        <end position="320"/>
    </location>
</feature>